<evidence type="ECO:0000256" key="4">
    <source>
        <dbReference type="ARBA" id="ARBA00022692"/>
    </source>
</evidence>
<comment type="subunit">
    <text evidence="3 7">Homooligomer.</text>
</comment>
<comment type="subcellular location">
    <subcellularLocation>
        <location evidence="7">Golgi apparatus membrane</location>
        <topology evidence="7">Multi-pass membrane protein</topology>
    </subcellularLocation>
    <subcellularLocation>
        <location evidence="7">Cytoplasmic vesicle membrane</location>
        <topology evidence="7">Multi-pass membrane protein</topology>
    </subcellularLocation>
    <subcellularLocation>
        <location evidence="7">Endoplasmic reticulum membrane</location>
        <topology evidence="7">Multi-pass membrane protein</topology>
    </subcellularLocation>
</comment>
<keyword evidence="7" id="KW-0256">Endoplasmic reticulum</keyword>
<dbReference type="InterPro" id="IPR000620">
    <property type="entry name" value="EamA_dom"/>
</dbReference>
<keyword evidence="4 7" id="KW-0812">Transmembrane</keyword>
<evidence type="ECO:0000259" key="8">
    <source>
        <dbReference type="Pfam" id="PF00892"/>
    </source>
</evidence>
<comment type="similarity">
    <text evidence="2 7">Belongs to the TPT transporter family. SLC35D subfamily.</text>
</comment>
<dbReference type="Proteomes" id="UP000504637">
    <property type="component" value="Unplaced"/>
</dbReference>
<feature type="transmembrane region" description="Helical" evidence="7">
    <location>
        <begin position="206"/>
        <end position="228"/>
    </location>
</feature>
<dbReference type="GeneID" id="54358925"/>
<reference evidence="10" key="1">
    <citation type="submission" date="2020-01" db="EMBL/GenBank/DDBJ databases">
        <authorList>
            <consortium name="DOE Joint Genome Institute"/>
            <person name="Haridas S."/>
            <person name="Albert R."/>
            <person name="Binder M."/>
            <person name="Bloem J."/>
            <person name="Labutti K."/>
            <person name="Salamov A."/>
            <person name="Andreopoulos B."/>
            <person name="Baker S.E."/>
            <person name="Barry K."/>
            <person name="Bills G."/>
            <person name="Bluhm B.H."/>
            <person name="Cannon C."/>
            <person name="Castanera R."/>
            <person name="Culley D.E."/>
            <person name="Daum C."/>
            <person name="Ezra D."/>
            <person name="Gonzalez J.B."/>
            <person name="Henrissat B."/>
            <person name="Kuo A."/>
            <person name="Liang C."/>
            <person name="Lipzen A."/>
            <person name="Lutzoni F."/>
            <person name="Magnuson J."/>
            <person name="Mondo S."/>
            <person name="Nolan M."/>
            <person name="Ohm R."/>
            <person name="Pangilinan J."/>
            <person name="Park H.-J."/>
            <person name="Ramirez L."/>
            <person name="Alfaro M."/>
            <person name="Sun H."/>
            <person name="Tritt A."/>
            <person name="Yoshinaga Y."/>
            <person name="Zwiers L.-H."/>
            <person name="Turgeon B.G."/>
            <person name="Goodwin S.B."/>
            <person name="Spatafora J.W."/>
            <person name="Crous P.W."/>
            <person name="Grigoriev I.V."/>
        </authorList>
    </citation>
    <scope>NUCLEOTIDE SEQUENCE</scope>
    <source>
        <strain evidence="10">CBS 342.82</strain>
    </source>
</reference>
<feature type="domain" description="EamA" evidence="8">
    <location>
        <begin position="142"/>
        <end position="277"/>
    </location>
</feature>
<protein>
    <recommendedName>
        <fullName evidence="7">GDP-mannose transporter</fullName>
        <shortName evidence="7">GMT</shortName>
    </recommendedName>
</protein>
<dbReference type="Pfam" id="PF00892">
    <property type="entry name" value="EamA"/>
    <property type="match status" value="1"/>
</dbReference>
<evidence type="ECO:0000256" key="1">
    <source>
        <dbReference type="ARBA" id="ARBA00003420"/>
    </source>
</evidence>
<dbReference type="AlphaFoldDB" id="A0A6J3MA72"/>
<keyword evidence="7" id="KW-0813">Transport</keyword>
<dbReference type="InterPro" id="IPR050186">
    <property type="entry name" value="TPT_transporter"/>
</dbReference>
<dbReference type="OrthoDB" id="5547497at2759"/>
<evidence type="ECO:0000256" key="6">
    <source>
        <dbReference type="ARBA" id="ARBA00023136"/>
    </source>
</evidence>
<organism evidence="10">
    <name type="scientific">Dissoconium aciculare CBS 342.82</name>
    <dbReference type="NCBI Taxonomy" id="1314786"/>
    <lineage>
        <taxon>Eukaryota</taxon>
        <taxon>Fungi</taxon>
        <taxon>Dikarya</taxon>
        <taxon>Ascomycota</taxon>
        <taxon>Pezizomycotina</taxon>
        <taxon>Dothideomycetes</taxon>
        <taxon>Dothideomycetidae</taxon>
        <taxon>Mycosphaerellales</taxon>
        <taxon>Dissoconiaceae</taxon>
        <taxon>Dissoconium</taxon>
    </lineage>
</organism>
<keyword evidence="6 7" id="KW-0472">Membrane</keyword>
<comment type="function">
    <text evidence="1 7">Involved in the import of GDP-mannose from the cytoplasm into the Golgi lumen.</text>
</comment>
<evidence type="ECO:0000313" key="9">
    <source>
        <dbReference type="Proteomes" id="UP000504637"/>
    </source>
</evidence>
<name>A0A6J3MA72_9PEZI</name>
<dbReference type="GO" id="GO:0030659">
    <property type="term" value="C:cytoplasmic vesicle membrane"/>
    <property type="evidence" value="ECO:0007669"/>
    <property type="project" value="UniProtKB-SubCell"/>
</dbReference>
<reference evidence="10" key="3">
    <citation type="submission" date="2025-08" db="UniProtKB">
        <authorList>
            <consortium name="RefSeq"/>
        </authorList>
    </citation>
    <scope>IDENTIFICATION</scope>
    <source>
        <strain evidence="10">CBS 342.82</strain>
    </source>
</reference>
<evidence type="ECO:0000313" key="10">
    <source>
        <dbReference type="RefSeq" id="XP_033461570.1"/>
    </source>
</evidence>
<keyword evidence="5 7" id="KW-1133">Transmembrane helix</keyword>
<feature type="non-terminal residue" evidence="10">
    <location>
        <position position="1"/>
    </location>
</feature>
<keyword evidence="7" id="KW-0968">Cytoplasmic vesicle</keyword>
<feature type="transmembrane region" description="Helical" evidence="7">
    <location>
        <begin position="140"/>
        <end position="161"/>
    </location>
</feature>
<feature type="transmembrane region" description="Helical" evidence="7">
    <location>
        <begin position="106"/>
        <end position="125"/>
    </location>
</feature>
<evidence type="ECO:0000256" key="3">
    <source>
        <dbReference type="ARBA" id="ARBA00011182"/>
    </source>
</evidence>
<evidence type="ECO:0000256" key="5">
    <source>
        <dbReference type="ARBA" id="ARBA00022989"/>
    </source>
</evidence>
<reference evidence="10" key="2">
    <citation type="submission" date="2020-04" db="EMBL/GenBank/DDBJ databases">
        <authorList>
            <consortium name="NCBI Genome Project"/>
        </authorList>
    </citation>
    <scope>NUCLEOTIDE SEQUENCE</scope>
    <source>
        <strain evidence="10">CBS 342.82</strain>
    </source>
</reference>
<dbReference type="GO" id="GO:0000139">
    <property type="term" value="C:Golgi membrane"/>
    <property type="evidence" value="ECO:0007669"/>
    <property type="project" value="UniProtKB-SubCell"/>
</dbReference>
<keyword evidence="7" id="KW-0333">Golgi apparatus</keyword>
<keyword evidence="7" id="KW-0762">Sugar transport</keyword>
<accession>A0A6J3MA72</accession>
<sequence length="277" mass="29670">VFVNKAIFSAPPPSLRSAQVSFATFHFFITTVVLYTLSQPVIGVFEAKRVDILKVLPLSLAMVANVVLQNAALANSSIQFNQVARVLLTPACAALNFIMYRQTLPWKAGLTLIPICVGVAVVSYFDTKSGDALNKPKETAPIGVVFALAGVCASAMYTVWVKPFHVKLECDSYQLLLNQSAVSVGAMLYIIPFSDNKAVWLQLPSSTWALVGLSGLLAACINISQFVIIKEAGAVSSTVVGHLKTCSIILLGWITSSHSFKDMSVIGFILAVSGIIM</sequence>
<feature type="transmembrane region" description="Helical" evidence="7">
    <location>
        <begin position="20"/>
        <end position="38"/>
    </location>
</feature>
<feature type="transmembrane region" description="Helical" evidence="7">
    <location>
        <begin position="173"/>
        <end position="194"/>
    </location>
</feature>
<dbReference type="RefSeq" id="XP_033461570.1">
    <property type="nucleotide sequence ID" value="XM_033601125.1"/>
</dbReference>
<gene>
    <name evidence="10" type="ORF">K489DRAFT_315994</name>
</gene>
<evidence type="ECO:0000256" key="7">
    <source>
        <dbReference type="RuleBase" id="RU367097"/>
    </source>
</evidence>
<proteinExistence type="inferred from homology"/>
<dbReference type="PANTHER" id="PTHR11132">
    <property type="entry name" value="SOLUTE CARRIER FAMILY 35"/>
    <property type="match status" value="1"/>
</dbReference>
<keyword evidence="9" id="KW-1185">Reference proteome</keyword>
<dbReference type="GO" id="GO:0005789">
    <property type="term" value="C:endoplasmic reticulum membrane"/>
    <property type="evidence" value="ECO:0007669"/>
    <property type="project" value="UniProtKB-SubCell"/>
</dbReference>
<evidence type="ECO:0000256" key="2">
    <source>
        <dbReference type="ARBA" id="ARBA00010425"/>
    </source>
</evidence>